<accession>A0ABV7BZT1</accession>
<dbReference type="GO" id="GO:0061542">
    <property type="term" value="F:3-demethylubiquinol 3-O-methyltransferase activity"/>
    <property type="evidence" value="ECO:0007669"/>
    <property type="project" value="UniProtKB-EC"/>
</dbReference>
<reference evidence="7" key="1">
    <citation type="journal article" date="2019" name="Int. J. Syst. Evol. Microbiol.">
        <title>The Global Catalogue of Microorganisms (GCM) 10K type strain sequencing project: providing services to taxonomists for standard genome sequencing and annotation.</title>
        <authorList>
            <consortium name="The Broad Institute Genomics Platform"/>
            <consortium name="The Broad Institute Genome Sequencing Center for Infectious Disease"/>
            <person name="Wu L."/>
            <person name="Ma J."/>
        </authorList>
    </citation>
    <scope>NUCLEOTIDE SEQUENCE [LARGE SCALE GENOMIC DNA]</scope>
    <source>
        <strain evidence="7">CGMCC 1.16855</strain>
    </source>
</reference>
<dbReference type="PANTHER" id="PTHR43464">
    <property type="entry name" value="METHYLTRANSFERASE"/>
    <property type="match status" value="1"/>
</dbReference>
<evidence type="ECO:0000259" key="5">
    <source>
        <dbReference type="Pfam" id="PF08241"/>
    </source>
</evidence>
<keyword evidence="2 4" id="KW-0808">Transferase</keyword>
<name>A0ABV7BZT1_9PROT</name>
<comment type="catalytic activity">
    <reaction evidence="4">
        <text>a 3-demethylubiquinol + S-adenosyl-L-methionine = a ubiquinol + S-adenosyl-L-homocysteine + H(+)</text>
        <dbReference type="Rhea" id="RHEA:44380"/>
        <dbReference type="Rhea" id="RHEA-COMP:9566"/>
        <dbReference type="Rhea" id="RHEA-COMP:10914"/>
        <dbReference type="ChEBI" id="CHEBI:15378"/>
        <dbReference type="ChEBI" id="CHEBI:17976"/>
        <dbReference type="ChEBI" id="CHEBI:57856"/>
        <dbReference type="ChEBI" id="CHEBI:59789"/>
        <dbReference type="ChEBI" id="CHEBI:84422"/>
        <dbReference type="EC" id="2.1.1.64"/>
    </reaction>
</comment>
<dbReference type="GO" id="GO:0032259">
    <property type="term" value="P:methylation"/>
    <property type="evidence" value="ECO:0007669"/>
    <property type="project" value="UniProtKB-KW"/>
</dbReference>
<evidence type="ECO:0000256" key="3">
    <source>
        <dbReference type="ARBA" id="ARBA00022691"/>
    </source>
</evidence>
<feature type="binding site" evidence="4">
    <location>
        <position position="123"/>
    </location>
    <ligand>
        <name>S-adenosyl-L-methionine</name>
        <dbReference type="ChEBI" id="CHEBI:59789"/>
    </ligand>
</feature>
<evidence type="ECO:0000256" key="2">
    <source>
        <dbReference type="ARBA" id="ARBA00022679"/>
    </source>
</evidence>
<keyword evidence="7" id="KW-1185">Reference proteome</keyword>
<keyword evidence="4" id="KW-0831">Ubiquinone biosynthesis</keyword>
<protein>
    <recommendedName>
        <fullName evidence="4">Ubiquinone biosynthesis O-methyltransferase</fullName>
    </recommendedName>
    <alternativeName>
        <fullName evidence="4">2-polyprenyl-6-hydroxyphenol methylase</fullName>
        <ecNumber evidence="4">2.1.1.222</ecNumber>
    </alternativeName>
    <alternativeName>
        <fullName evidence="4">3-demethylubiquinone 3-O-methyltransferase</fullName>
        <ecNumber evidence="4">2.1.1.64</ecNumber>
    </alternativeName>
</protein>
<evidence type="ECO:0000256" key="1">
    <source>
        <dbReference type="ARBA" id="ARBA00022603"/>
    </source>
</evidence>
<dbReference type="EC" id="2.1.1.64" evidence="4"/>
<dbReference type="Pfam" id="PF08241">
    <property type="entry name" value="Methyltransf_11"/>
    <property type="match status" value="1"/>
</dbReference>
<feature type="binding site" evidence="4">
    <location>
        <position position="59"/>
    </location>
    <ligand>
        <name>S-adenosyl-L-methionine</name>
        <dbReference type="ChEBI" id="CHEBI:59789"/>
    </ligand>
</feature>
<feature type="domain" description="Methyltransferase type 11" evidence="5">
    <location>
        <begin position="56"/>
        <end position="149"/>
    </location>
</feature>
<dbReference type="InterPro" id="IPR010233">
    <property type="entry name" value="UbiG_MeTrfase"/>
</dbReference>
<evidence type="ECO:0000256" key="4">
    <source>
        <dbReference type="HAMAP-Rule" id="MF_00472"/>
    </source>
</evidence>
<sequence>MSGTTLAAERAKFDALADRWWDPDGPMKPLHRMNPLRTGWIADRLGGRNLAGKTILDVGCGAGLASEAFARMGASVTGLDAAGAALAAARAHAVAGGLTIDYRQGGPEDLLAEGARFDAVVALEVIEHVEDRAQFLAALATLAKPGAPIFLSTLNRTAKSFLMAKLGAEYLLRLLPIGTHDWRMFVSPGELGAALRPAGYRITELTGMAMTPGGQWRETRDLAVNYLAMALPT</sequence>
<gene>
    <name evidence="4 6" type="primary">ubiG</name>
    <name evidence="6" type="ORF">ACFOD3_16535</name>
</gene>
<dbReference type="EC" id="2.1.1.222" evidence="4"/>
<feature type="binding site" evidence="4">
    <location>
        <position position="80"/>
    </location>
    <ligand>
        <name>S-adenosyl-L-methionine</name>
        <dbReference type="ChEBI" id="CHEBI:59789"/>
    </ligand>
</feature>
<dbReference type="EMBL" id="JBHRSB010000004">
    <property type="protein sequence ID" value="MFC3001515.1"/>
    <property type="molecule type" value="Genomic_DNA"/>
</dbReference>
<dbReference type="GO" id="GO:0102208">
    <property type="term" value="F:2-polyprenyl-6-hydroxyphenol methylase activity"/>
    <property type="evidence" value="ECO:0007669"/>
    <property type="project" value="UniProtKB-EC"/>
</dbReference>
<comment type="function">
    <text evidence="4">O-methyltransferase that catalyzes the 2 O-methylation steps in the ubiquinone biosynthetic pathway.</text>
</comment>
<dbReference type="InterPro" id="IPR013216">
    <property type="entry name" value="Methyltransf_11"/>
</dbReference>
<keyword evidence="3 4" id="KW-0949">S-adenosyl-L-methionine</keyword>
<comment type="similarity">
    <text evidence="4">Belongs to the methyltransferase superfamily. UbiG/COQ3 family.</text>
</comment>
<organism evidence="6 7">
    <name type="scientific">Falsiroseomonas tokyonensis</name>
    <dbReference type="NCBI Taxonomy" id="430521"/>
    <lineage>
        <taxon>Bacteria</taxon>
        <taxon>Pseudomonadati</taxon>
        <taxon>Pseudomonadota</taxon>
        <taxon>Alphaproteobacteria</taxon>
        <taxon>Acetobacterales</taxon>
        <taxon>Roseomonadaceae</taxon>
        <taxon>Falsiroseomonas</taxon>
    </lineage>
</organism>
<dbReference type="HAMAP" id="MF_00472">
    <property type="entry name" value="UbiG"/>
    <property type="match status" value="1"/>
</dbReference>
<keyword evidence="1 4" id="KW-0489">Methyltransferase</keyword>
<evidence type="ECO:0000313" key="7">
    <source>
        <dbReference type="Proteomes" id="UP001595420"/>
    </source>
</evidence>
<dbReference type="CDD" id="cd02440">
    <property type="entry name" value="AdoMet_MTases"/>
    <property type="match status" value="1"/>
</dbReference>
<dbReference type="PANTHER" id="PTHR43464:SF19">
    <property type="entry name" value="UBIQUINONE BIOSYNTHESIS O-METHYLTRANSFERASE, MITOCHONDRIAL"/>
    <property type="match status" value="1"/>
</dbReference>
<dbReference type="Proteomes" id="UP001595420">
    <property type="component" value="Unassembled WGS sequence"/>
</dbReference>
<dbReference type="RefSeq" id="WP_216837570.1">
    <property type="nucleotide sequence ID" value="NZ_JAFNJS010000004.1"/>
</dbReference>
<comment type="pathway">
    <text evidence="4">Cofactor biosynthesis; ubiquinone biosynthesis.</text>
</comment>
<evidence type="ECO:0000313" key="6">
    <source>
        <dbReference type="EMBL" id="MFC3001515.1"/>
    </source>
</evidence>
<comment type="caution">
    <text evidence="6">The sequence shown here is derived from an EMBL/GenBank/DDBJ whole genome shotgun (WGS) entry which is preliminary data.</text>
</comment>
<comment type="catalytic activity">
    <reaction evidence="4">
        <text>a 3-(all-trans-polyprenyl)benzene-1,2-diol + S-adenosyl-L-methionine = a 2-methoxy-6-(all-trans-polyprenyl)phenol + S-adenosyl-L-homocysteine + H(+)</text>
        <dbReference type="Rhea" id="RHEA:31411"/>
        <dbReference type="Rhea" id="RHEA-COMP:9550"/>
        <dbReference type="Rhea" id="RHEA-COMP:9551"/>
        <dbReference type="ChEBI" id="CHEBI:15378"/>
        <dbReference type="ChEBI" id="CHEBI:57856"/>
        <dbReference type="ChEBI" id="CHEBI:59789"/>
        <dbReference type="ChEBI" id="CHEBI:62729"/>
        <dbReference type="ChEBI" id="CHEBI:62731"/>
        <dbReference type="EC" id="2.1.1.222"/>
    </reaction>
</comment>
<feature type="binding site" evidence="4">
    <location>
        <position position="37"/>
    </location>
    <ligand>
        <name>S-adenosyl-L-methionine</name>
        <dbReference type="ChEBI" id="CHEBI:59789"/>
    </ligand>
</feature>
<proteinExistence type="inferred from homology"/>
<dbReference type="NCBIfam" id="TIGR01983">
    <property type="entry name" value="UbiG"/>
    <property type="match status" value="1"/>
</dbReference>